<name>A0A9I9CK61_CUCME</name>
<organism evidence="1">
    <name type="scientific">Cucumis melo</name>
    <name type="common">Muskmelon</name>
    <dbReference type="NCBI Taxonomy" id="3656"/>
    <lineage>
        <taxon>Eukaryota</taxon>
        <taxon>Viridiplantae</taxon>
        <taxon>Streptophyta</taxon>
        <taxon>Embryophyta</taxon>
        <taxon>Tracheophyta</taxon>
        <taxon>Spermatophyta</taxon>
        <taxon>Magnoliopsida</taxon>
        <taxon>eudicotyledons</taxon>
        <taxon>Gunneridae</taxon>
        <taxon>Pentapetalae</taxon>
        <taxon>rosids</taxon>
        <taxon>fabids</taxon>
        <taxon>Cucurbitales</taxon>
        <taxon>Cucurbitaceae</taxon>
        <taxon>Benincaseae</taxon>
        <taxon>Cucumis</taxon>
    </lineage>
</organism>
<accession>A0A9I9CK61</accession>
<evidence type="ECO:0000313" key="1">
    <source>
        <dbReference type="EnsemblPlants" id="MELO3C004858.2.1"/>
    </source>
</evidence>
<proteinExistence type="predicted"/>
<sequence>MKLHNVPEEEGVDNPLESKCLHNVLWKLHPLCNLRTDGSFVRVAADEASTRRRQTLQRQL</sequence>
<dbReference type="EnsemblPlants" id="MELO3C004858.2.1">
    <property type="protein sequence ID" value="MELO3C004858.2.1"/>
    <property type="gene ID" value="MELO3C004858.2"/>
</dbReference>
<dbReference type="Gramene" id="MELO3C004858.2.1">
    <property type="protein sequence ID" value="MELO3C004858.2.1"/>
    <property type="gene ID" value="MELO3C004858.2"/>
</dbReference>
<reference evidence="1" key="1">
    <citation type="submission" date="2023-03" db="UniProtKB">
        <authorList>
            <consortium name="EnsemblPlants"/>
        </authorList>
    </citation>
    <scope>IDENTIFICATION</scope>
</reference>
<dbReference type="AlphaFoldDB" id="A0A9I9CK61"/>
<protein>
    <submittedName>
        <fullName evidence="1">Uncharacterized protein</fullName>
    </submittedName>
</protein>